<gene>
    <name evidence="4" type="ORF">ACFYXQ_03920</name>
</gene>
<evidence type="ECO:0000313" key="4">
    <source>
        <dbReference type="EMBL" id="MFF3566911.1"/>
    </source>
</evidence>
<dbReference type="RefSeq" id="WP_387402580.1">
    <property type="nucleotide sequence ID" value="NZ_JBIAQY010000001.1"/>
</dbReference>
<dbReference type="SUPFAM" id="SSF51735">
    <property type="entry name" value="NAD(P)-binding Rossmann-fold domains"/>
    <property type="match status" value="1"/>
</dbReference>
<protein>
    <submittedName>
        <fullName evidence="4">Gfo/Idh/MocA family oxidoreductase</fullName>
    </submittedName>
</protein>
<feature type="domain" description="Gfo/Idh/MocA-like oxidoreductase N-terminal" evidence="3">
    <location>
        <begin position="2"/>
        <end position="118"/>
    </location>
</feature>
<organism evidence="4 5">
    <name type="scientific">Nocardia jiangxiensis</name>
    <dbReference type="NCBI Taxonomy" id="282685"/>
    <lineage>
        <taxon>Bacteria</taxon>
        <taxon>Bacillati</taxon>
        <taxon>Actinomycetota</taxon>
        <taxon>Actinomycetes</taxon>
        <taxon>Mycobacteriales</taxon>
        <taxon>Nocardiaceae</taxon>
        <taxon>Nocardia</taxon>
    </lineage>
</organism>
<proteinExistence type="inferred from homology"/>
<dbReference type="InterPro" id="IPR000683">
    <property type="entry name" value="Gfo/Idh/MocA-like_OxRdtase_N"/>
</dbReference>
<name>A0ABW6RSD5_9NOCA</name>
<keyword evidence="2" id="KW-0560">Oxidoreductase</keyword>
<evidence type="ECO:0000256" key="2">
    <source>
        <dbReference type="ARBA" id="ARBA00023002"/>
    </source>
</evidence>
<keyword evidence="5" id="KW-1185">Reference proteome</keyword>
<comment type="caution">
    <text evidence="4">The sequence shown here is derived from an EMBL/GenBank/DDBJ whole genome shotgun (WGS) entry which is preliminary data.</text>
</comment>
<evidence type="ECO:0000259" key="3">
    <source>
        <dbReference type="Pfam" id="PF01408"/>
    </source>
</evidence>
<accession>A0ABW6RSD5</accession>
<evidence type="ECO:0000313" key="5">
    <source>
        <dbReference type="Proteomes" id="UP001601992"/>
    </source>
</evidence>
<dbReference type="InterPro" id="IPR051317">
    <property type="entry name" value="Gfo/Idh/MocA_oxidoreduct"/>
</dbReference>
<dbReference type="Proteomes" id="UP001601992">
    <property type="component" value="Unassembled WGS sequence"/>
</dbReference>
<dbReference type="PANTHER" id="PTHR43708">
    <property type="entry name" value="CONSERVED EXPRESSED OXIDOREDUCTASE (EUROFUNG)"/>
    <property type="match status" value="1"/>
</dbReference>
<dbReference type="Gene3D" id="3.40.50.720">
    <property type="entry name" value="NAD(P)-binding Rossmann-like Domain"/>
    <property type="match status" value="1"/>
</dbReference>
<dbReference type="Pfam" id="PF01408">
    <property type="entry name" value="GFO_IDH_MocA"/>
    <property type="match status" value="1"/>
</dbReference>
<dbReference type="EMBL" id="JBIAQY010000001">
    <property type="protein sequence ID" value="MFF3566911.1"/>
    <property type="molecule type" value="Genomic_DNA"/>
</dbReference>
<dbReference type="InterPro" id="IPR036291">
    <property type="entry name" value="NAD(P)-bd_dom_sf"/>
</dbReference>
<sequence>MLIGAGEHSERFYLPALRRMADEGKADLIAVVDLETAVEAVTKRTARHGWSGDLRHFFLRGRGPFPGDEGTRLLSSLARELAIDAVIISTEPEAHAEYLMWALAEGLSVLVDKPVMVRPGVSTSIPAVDALARDVRRLDTALTEYQRDHPHAVAAVMAHRRANALFSKVRSLVRDVFLATGCDITSIVAEHSDGEWRLPDEMASQTYHPMFRGYGVLAQSGYHVLDVICWWLSVNGWDPEFRSEATAIRPPDFAAQVPPDVLVRLFGPDIEERLVAVPAIPTEAWGEYDLHAFLRREEAGSIKATIGLHLLHSSFSSRGWPDTAGRNLYWGNGRNGQETFLLQQGPFQALKVLSWQGGSLFDDVDAYEPGGPRHCELHIFRNTHFLPGEPYEKLTLQELESCSGSEGSLGPGKTRVFEEFIDAVSGRGGAATCSNLREHIPTMEAFVAIYRSLAERVVRETA</sequence>
<comment type="similarity">
    <text evidence="1">Belongs to the Gfo/Idh/MocA family.</text>
</comment>
<reference evidence="4 5" key="1">
    <citation type="submission" date="2024-10" db="EMBL/GenBank/DDBJ databases">
        <title>The Natural Products Discovery Center: Release of the First 8490 Sequenced Strains for Exploring Actinobacteria Biosynthetic Diversity.</title>
        <authorList>
            <person name="Kalkreuter E."/>
            <person name="Kautsar S.A."/>
            <person name="Yang D."/>
            <person name="Bader C.D."/>
            <person name="Teijaro C.N."/>
            <person name="Fluegel L."/>
            <person name="Davis C.M."/>
            <person name="Simpson J.R."/>
            <person name="Lauterbach L."/>
            <person name="Steele A.D."/>
            <person name="Gui C."/>
            <person name="Meng S."/>
            <person name="Li G."/>
            <person name="Viehrig K."/>
            <person name="Ye F."/>
            <person name="Su P."/>
            <person name="Kiefer A.F."/>
            <person name="Nichols A."/>
            <person name="Cepeda A.J."/>
            <person name="Yan W."/>
            <person name="Fan B."/>
            <person name="Jiang Y."/>
            <person name="Adhikari A."/>
            <person name="Zheng C.-J."/>
            <person name="Schuster L."/>
            <person name="Cowan T.M."/>
            <person name="Smanski M.J."/>
            <person name="Chevrette M.G."/>
            <person name="De Carvalho L.P.S."/>
            <person name="Shen B."/>
        </authorList>
    </citation>
    <scope>NUCLEOTIDE SEQUENCE [LARGE SCALE GENOMIC DNA]</scope>
    <source>
        <strain evidence="4 5">NPDC002593</strain>
    </source>
</reference>
<evidence type="ECO:0000256" key="1">
    <source>
        <dbReference type="ARBA" id="ARBA00010928"/>
    </source>
</evidence>
<dbReference type="PANTHER" id="PTHR43708:SF5">
    <property type="entry name" value="CONSERVED EXPRESSED OXIDOREDUCTASE (EUROFUNG)-RELATED"/>
    <property type="match status" value="1"/>
</dbReference>